<name>A0A1G2DGR6_9BACT</name>
<dbReference type="Proteomes" id="UP000178534">
    <property type="component" value="Unassembled WGS sequence"/>
</dbReference>
<feature type="repeat" description="TPR" evidence="1">
    <location>
        <begin position="324"/>
        <end position="357"/>
    </location>
</feature>
<organism evidence="3 4">
    <name type="scientific">Candidatus Lloydbacteria bacterium RIFCSPLOWO2_01_FULL_50_20</name>
    <dbReference type="NCBI Taxonomy" id="1798665"/>
    <lineage>
        <taxon>Bacteria</taxon>
        <taxon>Candidatus Lloydiibacteriota</taxon>
    </lineage>
</organism>
<dbReference type="PROSITE" id="PS50990">
    <property type="entry name" value="PEPTIDASE_C39"/>
    <property type="match status" value="1"/>
</dbReference>
<gene>
    <name evidence="3" type="ORF">A2942_01715</name>
</gene>
<dbReference type="Gene3D" id="3.90.70.10">
    <property type="entry name" value="Cysteine proteinases"/>
    <property type="match status" value="1"/>
</dbReference>
<comment type="caution">
    <text evidence="3">The sequence shown here is derived from an EMBL/GenBank/DDBJ whole genome shotgun (WGS) entry which is preliminary data.</text>
</comment>
<dbReference type="GO" id="GO:0016020">
    <property type="term" value="C:membrane"/>
    <property type="evidence" value="ECO:0007669"/>
    <property type="project" value="InterPro"/>
</dbReference>
<dbReference type="InterPro" id="IPR005074">
    <property type="entry name" value="Peptidase_C39"/>
</dbReference>
<dbReference type="InterPro" id="IPR019734">
    <property type="entry name" value="TPR_rpt"/>
</dbReference>
<dbReference type="EMBL" id="MHLP01000030">
    <property type="protein sequence ID" value="OGZ11978.1"/>
    <property type="molecule type" value="Genomic_DNA"/>
</dbReference>
<accession>A0A1G2DGR6</accession>
<evidence type="ECO:0000313" key="4">
    <source>
        <dbReference type="Proteomes" id="UP000178534"/>
    </source>
</evidence>
<sequence>MKKRIFYIGLFLLMLLTSSALIFALQRDLSSSYVSASKGVEKEISAAAAPPKTAALPPVVLLDNRDYYVAQTFNNCGPAALSMMLSYYGIRVDQQTLADILRPTNNRTGKGDDKSTTPEKLAAQAETYGLVAYFRPNGSIDLLKRLTAKGYPMMVRTLLVSDEDYAHYRVVRGYDESKKTIIEDDGFQGKNVSIAYNDFLFLWKPFNYGYVVFAAPDKRAELEAIIGEDVDELAAWKKAALAGAEAVAADPNDMTQWFNLSVADYYIRNYAGSVRAFEAAESALTKHVLWYQLEPIEAYYALGNYDKVFSLAQKIFSDNNLAYPDLHVLLGKSYLKKGDRVSARKAFETALAYNKDLRSARDALASLE</sequence>
<dbReference type="InterPro" id="IPR039564">
    <property type="entry name" value="Peptidase_C39-like"/>
</dbReference>
<evidence type="ECO:0000259" key="2">
    <source>
        <dbReference type="PROSITE" id="PS50990"/>
    </source>
</evidence>
<keyword evidence="1" id="KW-0802">TPR repeat</keyword>
<dbReference type="GO" id="GO:0008233">
    <property type="term" value="F:peptidase activity"/>
    <property type="evidence" value="ECO:0007669"/>
    <property type="project" value="InterPro"/>
</dbReference>
<feature type="domain" description="Peptidase C39" evidence="2">
    <location>
        <begin position="69"/>
        <end position="210"/>
    </location>
</feature>
<proteinExistence type="predicted"/>
<dbReference type="AlphaFoldDB" id="A0A1G2DGR6"/>
<protein>
    <recommendedName>
        <fullName evidence="2">Peptidase C39 domain-containing protein</fullName>
    </recommendedName>
</protein>
<dbReference type="STRING" id="1798665.A2942_01715"/>
<reference evidence="3 4" key="1">
    <citation type="journal article" date="2016" name="Nat. Commun.">
        <title>Thousands of microbial genomes shed light on interconnected biogeochemical processes in an aquifer system.</title>
        <authorList>
            <person name="Anantharaman K."/>
            <person name="Brown C.T."/>
            <person name="Hug L.A."/>
            <person name="Sharon I."/>
            <person name="Castelle C.J."/>
            <person name="Probst A.J."/>
            <person name="Thomas B.C."/>
            <person name="Singh A."/>
            <person name="Wilkins M.J."/>
            <person name="Karaoz U."/>
            <person name="Brodie E.L."/>
            <person name="Williams K.H."/>
            <person name="Hubbard S.S."/>
            <person name="Banfield J.F."/>
        </authorList>
    </citation>
    <scope>NUCLEOTIDE SEQUENCE [LARGE SCALE GENOMIC DNA]</scope>
</reference>
<dbReference type="Pfam" id="PF13529">
    <property type="entry name" value="Peptidase_C39_2"/>
    <property type="match status" value="1"/>
</dbReference>
<dbReference type="GO" id="GO:0006508">
    <property type="term" value="P:proteolysis"/>
    <property type="evidence" value="ECO:0007669"/>
    <property type="project" value="InterPro"/>
</dbReference>
<dbReference type="SUPFAM" id="SSF48452">
    <property type="entry name" value="TPR-like"/>
    <property type="match status" value="1"/>
</dbReference>
<dbReference type="InterPro" id="IPR011990">
    <property type="entry name" value="TPR-like_helical_dom_sf"/>
</dbReference>
<evidence type="ECO:0000256" key="1">
    <source>
        <dbReference type="PROSITE-ProRule" id="PRU00339"/>
    </source>
</evidence>
<dbReference type="GO" id="GO:0005524">
    <property type="term" value="F:ATP binding"/>
    <property type="evidence" value="ECO:0007669"/>
    <property type="project" value="InterPro"/>
</dbReference>
<dbReference type="PROSITE" id="PS50005">
    <property type="entry name" value="TPR"/>
    <property type="match status" value="1"/>
</dbReference>
<evidence type="ECO:0000313" key="3">
    <source>
        <dbReference type="EMBL" id="OGZ11978.1"/>
    </source>
</evidence>
<dbReference type="Gene3D" id="1.25.40.10">
    <property type="entry name" value="Tetratricopeptide repeat domain"/>
    <property type="match status" value="1"/>
</dbReference>